<reference evidence="2 3" key="1">
    <citation type="submission" date="2018-01" db="EMBL/GenBank/DDBJ databases">
        <authorList>
            <person name="Farren J.M."/>
            <person name="Htoo L.P."/>
            <person name="Johnson E.S."/>
            <person name="Williams B.R."/>
            <person name="Bonilla J.A."/>
            <person name="Klyczek K."/>
            <person name="Garlena R.A."/>
            <person name="Russell D.A."/>
            <person name="Pope W.H."/>
            <person name="Jacobs-Sera D."/>
            <person name="Hendrix R.W."/>
            <person name="Hatfull G.F."/>
        </authorList>
    </citation>
    <scope>NUCLEOTIDE SEQUENCE [LARGE SCALE GENOMIC DNA]</scope>
</reference>
<name>A0A2L0HJH4_9CAUD</name>
<organism evidence="2 3">
    <name type="scientific">Gordonia phage Brandonk123</name>
    <dbReference type="NCBI Taxonomy" id="2079564"/>
    <lineage>
        <taxon>Viruses</taxon>
        <taxon>Duplodnaviria</taxon>
        <taxon>Heunggongvirae</taxon>
        <taxon>Uroviricota</taxon>
        <taxon>Caudoviricetes</taxon>
        <taxon>Stackebrandtviridae</taxon>
        <taxon>Schenleyvirinae</taxon>
        <taxon>Vividuovirus</taxon>
        <taxon>Vividuovirus brandonk123</taxon>
    </lineage>
</organism>
<gene>
    <name evidence="2" type="ORF">SEA_BRANDONK123_16</name>
</gene>
<keyword evidence="3" id="KW-1185">Reference proteome</keyword>
<evidence type="ECO:0000313" key="3">
    <source>
        <dbReference type="Proteomes" id="UP000241501"/>
    </source>
</evidence>
<dbReference type="Proteomes" id="UP000241501">
    <property type="component" value="Segment"/>
</dbReference>
<proteinExistence type="predicted"/>
<sequence>MTTPHEARRAAFSEQRNTRRGVRQRHLTGDEMQELVEQQQPRDSIDAIEAVCMFAVVRALQFASMRSKASGRNSGPRYGVPQHLVHTRVDLLSAGDDWPVLLRGAWDTLPAVLHGDTDPYASVCETYVRHLVVEQRIPDRKALRRRLLDAGVPAWRA</sequence>
<dbReference type="OrthoDB" id="17135at10239"/>
<protein>
    <submittedName>
        <fullName evidence="2">Uncharacterized protein</fullName>
    </submittedName>
</protein>
<evidence type="ECO:0000313" key="2">
    <source>
        <dbReference type="EMBL" id="AUX81853.1"/>
    </source>
</evidence>
<evidence type="ECO:0000256" key="1">
    <source>
        <dbReference type="SAM" id="MobiDB-lite"/>
    </source>
</evidence>
<feature type="region of interest" description="Disordered" evidence="1">
    <location>
        <begin position="1"/>
        <end position="25"/>
    </location>
</feature>
<feature type="compositionally biased region" description="Basic and acidic residues" evidence="1">
    <location>
        <begin position="1"/>
        <end position="11"/>
    </location>
</feature>
<dbReference type="EMBL" id="MG812487">
    <property type="protein sequence ID" value="AUX81853.1"/>
    <property type="molecule type" value="Genomic_DNA"/>
</dbReference>
<accession>A0A2L0HJH4</accession>